<dbReference type="PANTHER" id="PTHR45752">
    <property type="entry name" value="LEUCINE-RICH REPEAT-CONTAINING"/>
    <property type="match status" value="1"/>
</dbReference>
<dbReference type="Gene3D" id="3.80.10.10">
    <property type="entry name" value="Ribonuclease Inhibitor"/>
    <property type="match status" value="1"/>
</dbReference>
<feature type="domain" description="Disease resistance protein Roq1-like winged-helix" evidence="2">
    <location>
        <begin position="8"/>
        <end position="51"/>
    </location>
</feature>
<sequence>MALRIWDGCGWEGSLGFRSLQNKSLVEVDIENKIRMHDHLRDLGRDLAKDQTLPRRIWRTEDFEDLFLQSSVVTEVRGICMRWTKNEVPSFSGCKMRNLQLLDIDGGGDLTESILRLVHSTNLIWFRRHNCGGHSSLPSWISMMKLRVLEMEGWNSKKWWQKESQPPLQLRELRIYSSETLRSLPDFFGKLANLQHLSLSHLGSLEMLPDSLGNLTNLQHINLSHSPALKWLPDSLGNLKNLQHINLSYSSLNWLPNSFGNLKNLQHINLSYSSLNRLPDSFGNLTKLKYLDLRGCLNLTMSTQTLRTILRDVTEFHHSEGVDHDRSDPPEQDSEAVGWELFGTGHGQDSEAVGWEPFGTGHGQDSEAVGLGHGSERFERLGPGQWWCCSIL</sequence>
<dbReference type="Pfam" id="PF23598">
    <property type="entry name" value="LRR_14"/>
    <property type="match status" value="1"/>
</dbReference>
<dbReference type="SUPFAM" id="SSF52058">
    <property type="entry name" value="L domain-like"/>
    <property type="match status" value="1"/>
</dbReference>
<evidence type="ECO:0000259" key="3">
    <source>
        <dbReference type="Pfam" id="PF23598"/>
    </source>
</evidence>
<dbReference type="InterPro" id="IPR050715">
    <property type="entry name" value="LRR-SigEffector_domain"/>
</dbReference>
<accession>D5ABF9</accession>
<evidence type="ECO:0000259" key="2">
    <source>
        <dbReference type="Pfam" id="PF23282"/>
    </source>
</evidence>
<dbReference type="AlphaFoldDB" id="D5ABF9"/>
<evidence type="ECO:0000256" key="1">
    <source>
        <dbReference type="ARBA" id="ARBA00022737"/>
    </source>
</evidence>
<dbReference type="InterPro" id="IPR058192">
    <property type="entry name" value="WHD_ROQ1-like"/>
</dbReference>
<evidence type="ECO:0008006" key="5">
    <source>
        <dbReference type="Google" id="ProtNLM"/>
    </source>
</evidence>
<dbReference type="Pfam" id="PF13855">
    <property type="entry name" value="LRR_8"/>
    <property type="match status" value="1"/>
</dbReference>
<dbReference type="InterPro" id="IPR001611">
    <property type="entry name" value="Leu-rich_rpt"/>
</dbReference>
<reference evidence="4" key="1">
    <citation type="submission" date="2010-04" db="EMBL/GenBank/DDBJ databases">
        <authorList>
            <person name="Reid K.E."/>
            <person name="Liao N."/>
            <person name="Chan S."/>
            <person name="Docking R."/>
            <person name="Taylor G."/>
            <person name="Moore R."/>
            <person name="Mayo M."/>
            <person name="Munro S."/>
            <person name="King J."/>
            <person name="Yanchuk A."/>
            <person name="Holt R."/>
            <person name="Jones S."/>
            <person name="Marra M."/>
            <person name="Ritland C.E."/>
            <person name="Ritland K."/>
            <person name="Bohlmann J."/>
        </authorList>
    </citation>
    <scope>NUCLEOTIDE SEQUENCE</scope>
    <source>
        <tissue evidence="4">Bud</tissue>
    </source>
</reference>
<protein>
    <recommendedName>
        <fullName evidence="5">Leucine-rich repeat-containing N-terminal plant-type domain-containing protein</fullName>
    </recommendedName>
</protein>
<dbReference type="InterPro" id="IPR032675">
    <property type="entry name" value="LRR_dom_sf"/>
</dbReference>
<dbReference type="Pfam" id="PF23282">
    <property type="entry name" value="WHD_ROQ1"/>
    <property type="match status" value="1"/>
</dbReference>
<organism evidence="4">
    <name type="scientific">Picea sitchensis</name>
    <name type="common">Sitka spruce</name>
    <name type="synonym">Pinus sitchensis</name>
    <dbReference type="NCBI Taxonomy" id="3332"/>
    <lineage>
        <taxon>Eukaryota</taxon>
        <taxon>Viridiplantae</taxon>
        <taxon>Streptophyta</taxon>
        <taxon>Embryophyta</taxon>
        <taxon>Tracheophyta</taxon>
        <taxon>Spermatophyta</taxon>
        <taxon>Pinopsida</taxon>
        <taxon>Pinidae</taxon>
        <taxon>Conifers I</taxon>
        <taxon>Pinales</taxon>
        <taxon>Pinaceae</taxon>
        <taxon>Picea</taxon>
    </lineage>
</organism>
<keyword evidence="1" id="KW-0677">Repeat</keyword>
<name>D5ABF9_PICSI</name>
<proteinExistence type="evidence at transcript level"/>
<dbReference type="InterPro" id="IPR055414">
    <property type="entry name" value="LRR_R13L4/SHOC2-like"/>
</dbReference>
<dbReference type="EMBL" id="BT123564">
    <property type="protein sequence ID" value="ADE76878.1"/>
    <property type="molecule type" value="mRNA"/>
</dbReference>
<evidence type="ECO:0000313" key="4">
    <source>
        <dbReference type="EMBL" id="ADE76878.1"/>
    </source>
</evidence>
<feature type="domain" description="Disease resistance R13L4/SHOC-2-like LRR" evidence="3">
    <location>
        <begin position="146"/>
        <end position="247"/>
    </location>
</feature>
<dbReference type="PANTHER" id="PTHR45752:SF187">
    <property type="entry name" value="LEUCINE-RICH REPEAT AND IQ DOMAIN-CONTAINING PROTEIN 4"/>
    <property type="match status" value="1"/>
</dbReference>